<dbReference type="Proteomes" id="UP001162131">
    <property type="component" value="Unassembled WGS sequence"/>
</dbReference>
<dbReference type="PANTHER" id="PTHR12802">
    <property type="entry name" value="SWI/SNF COMPLEX-RELATED"/>
    <property type="match status" value="1"/>
</dbReference>
<feature type="domain" description="Myb-like" evidence="5">
    <location>
        <begin position="8"/>
        <end position="58"/>
    </location>
</feature>
<evidence type="ECO:0000256" key="1">
    <source>
        <dbReference type="ARBA" id="ARBA00023015"/>
    </source>
</evidence>
<organism evidence="8 9">
    <name type="scientific">Blepharisma stoltei</name>
    <dbReference type="NCBI Taxonomy" id="1481888"/>
    <lineage>
        <taxon>Eukaryota</taxon>
        <taxon>Sar</taxon>
        <taxon>Alveolata</taxon>
        <taxon>Ciliophora</taxon>
        <taxon>Postciliodesmatophora</taxon>
        <taxon>Heterotrichea</taxon>
        <taxon>Heterotrichida</taxon>
        <taxon>Blepharismidae</taxon>
        <taxon>Blepharisma</taxon>
    </lineage>
</organism>
<dbReference type="EMBL" id="CAJZBQ010000016">
    <property type="protein sequence ID" value="CAG9316595.1"/>
    <property type="molecule type" value="Genomic_DNA"/>
</dbReference>
<dbReference type="Gene3D" id="1.10.10.60">
    <property type="entry name" value="Homeodomain-like"/>
    <property type="match status" value="1"/>
</dbReference>
<evidence type="ECO:0000256" key="3">
    <source>
        <dbReference type="ARBA" id="ARBA00023163"/>
    </source>
</evidence>
<protein>
    <submittedName>
        <fullName evidence="8">Uncharacterized protein</fullName>
    </submittedName>
</protein>
<dbReference type="CDD" id="cd00167">
    <property type="entry name" value="SANT"/>
    <property type="match status" value="1"/>
</dbReference>
<dbReference type="InterPro" id="IPR017884">
    <property type="entry name" value="SANT_dom"/>
</dbReference>
<evidence type="ECO:0000259" key="5">
    <source>
        <dbReference type="PROSITE" id="PS50090"/>
    </source>
</evidence>
<dbReference type="InterPro" id="IPR006447">
    <property type="entry name" value="Myb_dom_plants"/>
</dbReference>
<feature type="domain" description="HTH myb-type" evidence="7">
    <location>
        <begin position="8"/>
        <end position="62"/>
    </location>
</feature>
<gene>
    <name evidence="8" type="ORF">BSTOLATCC_MIC16703</name>
</gene>
<evidence type="ECO:0000313" key="8">
    <source>
        <dbReference type="EMBL" id="CAG9316595.1"/>
    </source>
</evidence>
<dbReference type="PROSITE" id="PS50090">
    <property type="entry name" value="MYB_LIKE"/>
    <property type="match status" value="1"/>
</dbReference>
<name>A0AAU9IP53_9CILI</name>
<dbReference type="InterPro" id="IPR001005">
    <property type="entry name" value="SANT/Myb"/>
</dbReference>
<dbReference type="PROSITE" id="PS51294">
    <property type="entry name" value="HTH_MYB"/>
    <property type="match status" value="1"/>
</dbReference>
<keyword evidence="9" id="KW-1185">Reference proteome</keyword>
<evidence type="ECO:0000256" key="2">
    <source>
        <dbReference type="ARBA" id="ARBA00023125"/>
    </source>
</evidence>
<dbReference type="InterPro" id="IPR009057">
    <property type="entry name" value="Homeodomain-like_sf"/>
</dbReference>
<accession>A0AAU9IP53</accession>
<evidence type="ECO:0000256" key="4">
    <source>
        <dbReference type="ARBA" id="ARBA00023242"/>
    </source>
</evidence>
<keyword evidence="4" id="KW-0539">Nucleus</keyword>
<dbReference type="Pfam" id="PF00249">
    <property type="entry name" value="Myb_DNA-binding"/>
    <property type="match status" value="1"/>
</dbReference>
<reference evidence="8" key="1">
    <citation type="submission" date="2021-09" db="EMBL/GenBank/DDBJ databases">
        <authorList>
            <consortium name="AG Swart"/>
            <person name="Singh M."/>
            <person name="Singh A."/>
            <person name="Seah K."/>
            <person name="Emmerich C."/>
        </authorList>
    </citation>
    <scope>NUCLEOTIDE SEQUENCE</scope>
    <source>
        <strain evidence="8">ATCC30299</strain>
    </source>
</reference>
<sequence length="110" mass="13034">MKSIESPKISFNKGRWSREEHELFLKGLGEFGENWQKVSGIIKTRGKMQVRSHAQKYFMRIKIQKVCELKSEAFPLLISKKYEKDFEFGLFNYEENEYGLEALDDSVIIY</sequence>
<evidence type="ECO:0000259" key="7">
    <source>
        <dbReference type="PROSITE" id="PS51294"/>
    </source>
</evidence>
<keyword evidence="2" id="KW-0238">DNA-binding</keyword>
<dbReference type="PROSITE" id="PS51293">
    <property type="entry name" value="SANT"/>
    <property type="match status" value="1"/>
</dbReference>
<dbReference type="AlphaFoldDB" id="A0AAU9IP53"/>
<keyword evidence="1" id="KW-0805">Transcription regulation</keyword>
<dbReference type="SMART" id="SM00717">
    <property type="entry name" value="SANT"/>
    <property type="match status" value="1"/>
</dbReference>
<evidence type="ECO:0000313" key="9">
    <source>
        <dbReference type="Proteomes" id="UP001162131"/>
    </source>
</evidence>
<dbReference type="SUPFAM" id="SSF46689">
    <property type="entry name" value="Homeodomain-like"/>
    <property type="match status" value="1"/>
</dbReference>
<keyword evidence="3" id="KW-0804">Transcription</keyword>
<proteinExistence type="predicted"/>
<dbReference type="GO" id="GO:0003677">
    <property type="term" value="F:DNA binding"/>
    <property type="evidence" value="ECO:0007669"/>
    <property type="project" value="UniProtKB-KW"/>
</dbReference>
<evidence type="ECO:0000259" key="6">
    <source>
        <dbReference type="PROSITE" id="PS51293"/>
    </source>
</evidence>
<comment type="caution">
    <text evidence="8">The sequence shown here is derived from an EMBL/GenBank/DDBJ whole genome shotgun (WGS) entry which is preliminary data.</text>
</comment>
<dbReference type="InterPro" id="IPR017930">
    <property type="entry name" value="Myb_dom"/>
</dbReference>
<feature type="domain" description="SANT" evidence="6">
    <location>
        <begin position="13"/>
        <end position="62"/>
    </location>
</feature>
<dbReference type="NCBIfam" id="TIGR01557">
    <property type="entry name" value="myb_SHAQKYF"/>
    <property type="match status" value="1"/>
</dbReference>